<dbReference type="SUPFAM" id="SSF47979">
    <property type="entry name" value="Iron-dependent repressor protein, dimerization domain"/>
    <property type="match status" value="1"/>
</dbReference>
<dbReference type="InterPro" id="IPR036390">
    <property type="entry name" value="WH_DNA-bd_sf"/>
</dbReference>
<evidence type="ECO:0000256" key="4">
    <source>
        <dbReference type="ARBA" id="ARBA00022490"/>
    </source>
</evidence>
<evidence type="ECO:0000256" key="5">
    <source>
        <dbReference type="ARBA" id="ARBA00022491"/>
    </source>
</evidence>
<evidence type="ECO:0000256" key="9">
    <source>
        <dbReference type="ARBA" id="ARBA00023163"/>
    </source>
</evidence>
<dbReference type="InterPro" id="IPR036421">
    <property type="entry name" value="Fe_dep_repressor_sf"/>
</dbReference>
<comment type="subunit">
    <text evidence="3">Homodimer.</text>
</comment>
<dbReference type="PANTHER" id="PTHR33238">
    <property type="entry name" value="IRON (METAL) DEPENDENT REPRESSOR, DTXR FAMILY"/>
    <property type="match status" value="1"/>
</dbReference>
<evidence type="ECO:0000256" key="6">
    <source>
        <dbReference type="ARBA" id="ARBA00023015"/>
    </source>
</evidence>
<keyword evidence="10" id="KW-0464">Manganese</keyword>
<evidence type="ECO:0000256" key="8">
    <source>
        <dbReference type="ARBA" id="ARBA00023159"/>
    </source>
</evidence>
<dbReference type="Gene3D" id="1.10.10.10">
    <property type="entry name" value="Winged helix-like DNA-binding domain superfamily/Winged helix DNA-binding domain"/>
    <property type="match status" value="1"/>
</dbReference>
<dbReference type="STRING" id="708126.BW727_100586"/>
<dbReference type="OrthoDB" id="9791355at2"/>
<name>A0A1S6IN55_9LACT</name>
<dbReference type="Pfam" id="PF02742">
    <property type="entry name" value="Fe_dep_repr_C"/>
    <property type="match status" value="1"/>
</dbReference>
<sequence length="217" mass="24561">MTPQKEDYLKTIIKLGGNTKLISNKLIGQALSVSAASVTEMSAKLLKEGYIIHVPYRGVKLSEKGIAYANQMIRKHRLWEVFLSKHLGFNWDEVHDLAETLEHVSPDILIERLDAFLDYPTQDPHGGLIPDGEGNISETSFKSMSDIKEGDSFKIVEVADDSDFLKKLTDKKILMGKVYQIVQNKQSAEYIYFSDESGERYQISFTTAEKIRVQELA</sequence>
<dbReference type="PROSITE" id="PS50944">
    <property type="entry name" value="HTH_DTXR"/>
    <property type="match status" value="1"/>
</dbReference>
<accession>A0A1S6IN55</accession>
<organism evidence="13 14">
    <name type="scientific">Jeotgalibaca dankookensis</name>
    <dbReference type="NCBI Taxonomy" id="708126"/>
    <lineage>
        <taxon>Bacteria</taxon>
        <taxon>Bacillati</taxon>
        <taxon>Bacillota</taxon>
        <taxon>Bacilli</taxon>
        <taxon>Lactobacillales</taxon>
        <taxon>Carnobacteriaceae</taxon>
        <taxon>Jeotgalibaca</taxon>
    </lineage>
</organism>
<dbReference type="SMART" id="SM00529">
    <property type="entry name" value="HTH_DTXR"/>
    <property type="match status" value="1"/>
</dbReference>
<evidence type="ECO:0000259" key="12">
    <source>
        <dbReference type="PROSITE" id="PS50944"/>
    </source>
</evidence>
<dbReference type="GO" id="GO:0046914">
    <property type="term" value="F:transition metal ion binding"/>
    <property type="evidence" value="ECO:0007669"/>
    <property type="project" value="InterPro"/>
</dbReference>
<protein>
    <recommendedName>
        <fullName evidence="11">Manganese transport regulator</fullName>
    </recommendedName>
</protein>
<keyword evidence="4" id="KW-0963">Cytoplasm</keyword>
<evidence type="ECO:0000313" key="14">
    <source>
        <dbReference type="Proteomes" id="UP000188993"/>
    </source>
</evidence>
<evidence type="ECO:0000313" key="13">
    <source>
        <dbReference type="EMBL" id="AQS52979.1"/>
    </source>
</evidence>
<dbReference type="InterPro" id="IPR007167">
    <property type="entry name" value="Fe-transptr_FeoA-like"/>
</dbReference>
<dbReference type="GO" id="GO:0003700">
    <property type="term" value="F:DNA-binding transcription factor activity"/>
    <property type="evidence" value="ECO:0007669"/>
    <property type="project" value="InterPro"/>
</dbReference>
<evidence type="ECO:0000256" key="3">
    <source>
        <dbReference type="ARBA" id="ARBA00011738"/>
    </source>
</evidence>
<keyword evidence="14" id="KW-1185">Reference proteome</keyword>
<dbReference type="InterPro" id="IPR036388">
    <property type="entry name" value="WH-like_DNA-bd_sf"/>
</dbReference>
<dbReference type="GO" id="GO:0003677">
    <property type="term" value="F:DNA binding"/>
    <property type="evidence" value="ECO:0007669"/>
    <property type="project" value="UniProtKB-KW"/>
</dbReference>
<reference evidence="13 14" key="1">
    <citation type="journal article" date="2014" name="Int. J. Syst. Evol. Microbiol.">
        <title>Jeotgalibaca dankookensis gen. nov., sp. nov., a member of the family Carnobacteriaceae, isolated from seujeot (Korean traditional food).</title>
        <authorList>
            <person name="Lee D.G."/>
            <person name="Trujillo M.E."/>
            <person name="Kang H."/>
            <person name="Ahn T.Y."/>
        </authorList>
    </citation>
    <scope>NUCLEOTIDE SEQUENCE [LARGE SCALE GENOMIC DNA]</scope>
    <source>
        <strain evidence="13 14">EX-07</strain>
    </source>
</reference>
<dbReference type="Proteomes" id="UP000188993">
    <property type="component" value="Chromosome"/>
</dbReference>
<dbReference type="InterPro" id="IPR001367">
    <property type="entry name" value="Fe_dep_repressor"/>
</dbReference>
<dbReference type="InterPro" id="IPR022687">
    <property type="entry name" value="HTH_DTXR"/>
</dbReference>
<comment type="similarity">
    <text evidence="2">Belongs to the DtxR/MntR family.</text>
</comment>
<dbReference type="SUPFAM" id="SSF46785">
    <property type="entry name" value="Winged helix' DNA-binding domain"/>
    <property type="match status" value="1"/>
</dbReference>
<gene>
    <name evidence="13" type="primary">ideR</name>
    <name evidence="13" type="ORF">BW727_100586</name>
</gene>
<dbReference type="AlphaFoldDB" id="A0A1S6IN55"/>
<keyword evidence="6" id="KW-0805">Transcription regulation</keyword>
<evidence type="ECO:0000256" key="7">
    <source>
        <dbReference type="ARBA" id="ARBA00023125"/>
    </source>
</evidence>
<keyword evidence="8" id="KW-0010">Activator</keyword>
<evidence type="ECO:0000256" key="2">
    <source>
        <dbReference type="ARBA" id="ARBA00007871"/>
    </source>
</evidence>
<evidence type="ECO:0000256" key="11">
    <source>
        <dbReference type="ARBA" id="ARBA00032593"/>
    </source>
</evidence>
<keyword evidence="5" id="KW-0678">Repressor</keyword>
<dbReference type="RefSeq" id="WP_062467740.1">
    <property type="nucleotide sequence ID" value="NZ_BBYN01000001.1"/>
</dbReference>
<dbReference type="InterPro" id="IPR038157">
    <property type="entry name" value="FeoA_core_dom"/>
</dbReference>
<comment type="subcellular location">
    <subcellularLocation>
        <location evidence="1">Cytoplasm</location>
    </subcellularLocation>
</comment>
<dbReference type="InterPro" id="IPR050536">
    <property type="entry name" value="DtxR_MntR_Metal-Reg"/>
</dbReference>
<evidence type="ECO:0000256" key="10">
    <source>
        <dbReference type="ARBA" id="ARBA00023211"/>
    </source>
</evidence>
<proteinExistence type="inferred from homology"/>
<dbReference type="EMBL" id="CP019728">
    <property type="protein sequence ID" value="AQS52979.1"/>
    <property type="molecule type" value="Genomic_DNA"/>
</dbReference>
<dbReference type="GO" id="GO:0046983">
    <property type="term" value="F:protein dimerization activity"/>
    <property type="evidence" value="ECO:0007669"/>
    <property type="project" value="InterPro"/>
</dbReference>
<dbReference type="Gene3D" id="2.30.30.90">
    <property type="match status" value="1"/>
</dbReference>
<dbReference type="Pfam" id="PF01325">
    <property type="entry name" value="Fe_dep_repress"/>
    <property type="match status" value="1"/>
</dbReference>
<dbReference type="PANTHER" id="PTHR33238:SF11">
    <property type="entry name" value="TRANSCRIPTIONAL REGULATOR MNTR"/>
    <property type="match status" value="1"/>
</dbReference>
<dbReference type="Gene3D" id="1.10.60.10">
    <property type="entry name" value="Iron dependent repressor, metal binding and dimerisation domain"/>
    <property type="match status" value="1"/>
</dbReference>
<dbReference type="Pfam" id="PF04023">
    <property type="entry name" value="FeoA"/>
    <property type="match status" value="1"/>
</dbReference>
<dbReference type="InterPro" id="IPR022689">
    <property type="entry name" value="Iron_dep_repressor"/>
</dbReference>
<keyword evidence="9" id="KW-0804">Transcription</keyword>
<feature type="domain" description="HTH dtxR-type" evidence="12">
    <location>
        <begin position="1"/>
        <end position="62"/>
    </location>
</feature>
<evidence type="ECO:0000256" key="1">
    <source>
        <dbReference type="ARBA" id="ARBA00004496"/>
    </source>
</evidence>
<dbReference type="KEGG" id="jda:BW727_100586"/>
<keyword evidence="7" id="KW-0238">DNA-binding</keyword>
<dbReference type="GO" id="GO:0005737">
    <property type="term" value="C:cytoplasm"/>
    <property type="evidence" value="ECO:0007669"/>
    <property type="project" value="UniProtKB-SubCell"/>
</dbReference>